<keyword evidence="3" id="KW-1185">Reference proteome</keyword>
<dbReference type="GO" id="GO:0003677">
    <property type="term" value="F:DNA binding"/>
    <property type="evidence" value="ECO:0007669"/>
    <property type="project" value="InterPro"/>
</dbReference>
<organism evidence="2 3">
    <name type="scientific">Suillus plorans</name>
    <dbReference type="NCBI Taxonomy" id="116603"/>
    <lineage>
        <taxon>Eukaryota</taxon>
        <taxon>Fungi</taxon>
        <taxon>Dikarya</taxon>
        <taxon>Basidiomycota</taxon>
        <taxon>Agaricomycotina</taxon>
        <taxon>Agaricomycetes</taxon>
        <taxon>Agaricomycetidae</taxon>
        <taxon>Boletales</taxon>
        <taxon>Suillineae</taxon>
        <taxon>Suillaceae</taxon>
        <taxon>Suillus</taxon>
    </lineage>
</organism>
<dbReference type="Gene3D" id="1.10.20.10">
    <property type="entry name" value="Histone, subunit A"/>
    <property type="match status" value="1"/>
</dbReference>
<evidence type="ECO:0000256" key="1">
    <source>
        <dbReference type="ARBA" id="ARBA00006846"/>
    </source>
</evidence>
<protein>
    <submittedName>
        <fullName evidence="2">Uncharacterized protein</fullName>
    </submittedName>
</protein>
<dbReference type="AlphaFoldDB" id="A0A9P7ARM5"/>
<evidence type="ECO:0000313" key="2">
    <source>
        <dbReference type="EMBL" id="KAG1793662.1"/>
    </source>
</evidence>
<dbReference type="InterPro" id="IPR009072">
    <property type="entry name" value="Histone-fold"/>
</dbReference>
<evidence type="ECO:0000313" key="3">
    <source>
        <dbReference type="Proteomes" id="UP000719766"/>
    </source>
</evidence>
<sequence>RVLRQVHCDTGISNKAMVIPNSFVNNIFERIGTPSLYFFIAGLTLVTVLRQVHPDEGISNGGHGHPELVCQRYLQAHRCTLVRARF</sequence>
<proteinExistence type="inferred from homology"/>
<dbReference type="EMBL" id="JABBWE010000029">
    <property type="protein sequence ID" value="KAG1793662.1"/>
    <property type="molecule type" value="Genomic_DNA"/>
</dbReference>
<reference evidence="2" key="1">
    <citation type="journal article" date="2020" name="New Phytol.">
        <title>Comparative genomics reveals dynamic genome evolution in host specialist ectomycorrhizal fungi.</title>
        <authorList>
            <person name="Lofgren L.A."/>
            <person name="Nguyen N.H."/>
            <person name="Vilgalys R."/>
            <person name="Ruytinx J."/>
            <person name="Liao H.L."/>
            <person name="Branco S."/>
            <person name="Kuo A."/>
            <person name="LaButti K."/>
            <person name="Lipzen A."/>
            <person name="Andreopoulos W."/>
            <person name="Pangilinan J."/>
            <person name="Riley R."/>
            <person name="Hundley H."/>
            <person name="Na H."/>
            <person name="Barry K."/>
            <person name="Grigoriev I.V."/>
            <person name="Stajich J.E."/>
            <person name="Kennedy P.G."/>
        </authorList>
    </citation>
    <scope>NUCLEOTIDE SEQUENCE</scope>
    <source>
        <strain evidence="2">S12</strain>
    </source>
</reference>
<dbReference type="SUPFAM" id="SSF47113">
    <property type="entry name" value="Histone-fold"/>
    <property type="match status" value="1"/>
</dbReference>
<dbReference type="GO" id="GO:0000786">
    <property type="term" value="C:nucleosome"/>
    <property type="evidence" value="ECO:0007669"/>
    <property type="project" value="InterPro"/>
</dbReference>
<dbReference type="Proteomes" id="UP000719766">
    <property type="component" value="Unassembled WGS sequence"/>
</dbReference>
<comment type="caution">
    <text evidence="2">The sequence shown here is derived from an EMBL/GenBank/DDBJ whole genome shotgun (WGS) entry which is preliminary data.</text>
</comment>
<dbReference type="OrthoDB" id="2683878at2759"/>
<name>A0A9P7ARM5_9AGAM</name>
<dbReference type="InterPro" id="IPR000558">
    <property type="entry name" value="Histone_H2B"/>
</dbReference>
<comment type="similarity">
    <text evidence="1">Belongs to the histone H2B family.</text>
</comment>
<accession>A0A9P7ARM5</accession>
<gene>
    <name evidence="2" type="ORF">HD556DRAFT_1237662</name>
</gene>
<dbReference type="GO" id="GO:0046982">
    <property type="term" value="F:protein heterodimerization activity"/>
    <property type="evidence" value="ECO:0007669"/>
    <property type="project" value="InterPro"/>
</dbReference>
<dbReference type="RefSeq" id="XP_041160060.1">
    <property type="nucleotide sequence ID" value="XM_041297920.1"/>
</dbReference>
<dbReference type="GeneID" id="64591684"/>
<dbReference type="PANTHER" id="PTHR23428">
    <property type="entry name" value="HISTONE H2B"/>
    <property type="match status" value="1"/>
</dbReference>
<dbReference type="GO" id="GO:0030527">
    <property type="term" value="F:structural constituent of chromatin"/>
    <property type="evidence" value="ECO:0007669"/>
    <property type="project" value="InterPro"/>
</dbReference>
<feature type="non-terminal residue" evidence="2">
    <location>
        <position position="1"/>
    </location>
</feature>